<dbReference type="GO" id="GO:0005737">
    <property type="term" value="C:cytoplasm"/>
    <property type="evidence" value="ECO:0007669"/>
    <property type="project" value="TreeGrafter"/>
</dbReference>
<accession>A0A9P9J4W6</accession>
<dbReference type="Proteomes" id="UP000738349">
    <property type="component" value="Unassembled WGS sequence"/>
</dbReference>
<gene>
    <name evidence="9" type="ORF">EDB81DRAFT_899660</name>
</gene>
<evidence type="ECO:0000256" key="7">
    <source>
        <dbReference type="SAM" id="MobiDB-lite"/>
    </source>
</evidence>
<dbReference type="GO" id="GO:0016706">
    <property type="term" value="F:2-oxoglutarate-dependent dioxygenase activity"/>
    <property type="evidence" value="ECO:0007669"/>
    <property type="project" value="TreeGrafter"/>
</dbReference>
<feature type="non-terminal residue" evidence="9">
    <location>
        <position position="377"/>
    </location>
</feature>
<sequence length="377" mass="42198">MATIITATEQPVQGSVWDSLPRDKTDNSAQSDNTSPSPLELYGLPFWGNEDGQKYRCRLRHLVIRCDHRMAPLEIFEHYEHGKDADPKFGSLLREGVEISDITKSIGAEVTGVQLSQLDNKGKDELALLVAQKKVVVFHDQDFATIPIQQAVDFASYFGKLHVHPVSGAVPGFPQLHMVYRGPEDVGHDTLLETRTTSISWHSDVSYELQPPGTTFLFAIEVPESGGDTLFVNQVKAYERLSPGFRERFAGLKVVHSAHEQAQAALRNGGQLRRDPITSVHPLVRTHPATGEKALYIQPQFARSIVGYKKEESDALLNFLYQHIALSQDIQCRVKWSPRSVVVWDNRVTAHSGLVDWEGPRFRYIARLAAQAEVPTE</sequence>
<name>A0A9P9J4W6_9HYPO</name>
<comment type="caution">
    <text evidence="9">The sequence shown here is derived from an EMBL/GenBank/DDBJ whole genome shotgun (WGS) entry which is preliminary data.</text>
</comment>
<protein>
    <recommendedName>
        <fullName evidence="8">TauD/TfdA-like domain-containing protein</fullName>
    </recommendedName>
</protein>
<keyword evidence="4" id="KW-0223">Dioxygenase</keyword>
<evidence type="ECO:0000256" key="1">
    <source>
        <dbReference type="ARBA" id="ARBA00001954"/>
    </source>
</evidence>
<dbReference type="PANTHER" id="PTHR30468:SF1">
    <property type="entry name" value="ALPHA-KETOGLUTARATE-DEPENDENT SULFONATE DIOXYGENASE"/>
    <property type="match status" value="1"/>
</dbReference>
<evidence type="ECO:0000256" key="6">
    <source>
        <dbReference type="ARBA" id="ARBA00023004"/>
    </source>
</evidence>
<keyword evidence="3" id="KW-0479">Metal-binding</keyword>
<evidence type="ECO:0000313" key="9">
    <source>
        <dbReference type="EMBL" id="KAH7142121.1"/>
    </source>
</evidence>
<dbReference type="InterPro" id="IPR051323">
    <property type="entry name" value="AtsK-like"/>
</dbReference>
<keyword evidence="5" id="KW-0560">Oxidoreductase</keyword>
<comment type="cofactor">
    <cofactor evidence="1">
        <name>Fe(2+)</name>
        <dbReference type="ChEBI" id="CHEBI:29033"/>
    </cofactor>
</comment>
<dbReference type="EMBL" id="JAGMUV010000010">
    <property type="protein sequence ID" value="KAH7142121.1"/>
    <property type="molecule type" value="Genomic_DNA"/>
</dbReference>
<reference evidence="9" key="1">
    <citation type="journal article" date="2021" name="Nat. Commun.">
        <title>Genetic determinants of endophytism in the Arabidopsis root mycobiome.</title>
        <authorList>
            <person name="Mesny F."/>
            <person name="Miyauchi S."/>
            <person name="Thiergart T."/>
            <person name="Pickel B."/>
            <person name="Atanasova L."/>
            <person name="Karlsson M."/>
            <person name="Huettel B."/>
            <person name="Barry K.W."/>
            <person name="Haridas S."/>
            <person name="Chen C."/>
            <person name="Bauer D."/>
            <person name="Andreopoulos W."/>
            <person name="Pangilinan J."/>
            <person name="LaButti K."/>
            <person name="Riley R."/>
            <person name="Lipzen A."/>
            <person name="Clum A."/>
            <person name="Drula E."/>
            <person name="Henrissat B."/>
            <person name="Kohler A."/>
            <person name="Grigoriev I.V."/>
            <person name="Martin F.M."/>
            <person name="Hacquard S."/>
        </authorList>
    </citation>
    <scope>NUCLEOTIDE SEQUENCE</scope>
    <source>
        <strain evidence="9">MPI-CAGE-AT-0147</strain>
    </source>
</reference>
<organism evidence="9 10">
    <name type="scientific">Dactylonectria macrodidyma</name>
    <dbReference type="NCBI Taxonomy" id="307937"/>
    <lineage>
        <taxon>Eukaryota</taxon>
        <taxon>Fungi</taxon>
        <taxon>Dikarya</taxon>
        <taxon>Ascomycota</taxon>
        <taxon>Pezizomycotina</taxon>
        <taxon>Sordariomycetes</taxon>
        <taxon>Hypocreomycetidae</taxon>
        <taxon>Hypocreales</taxon>
        <taxon>Nectriaceae</taxon>
        <taxon>Dactylonectria</taxon>
    </lineage>
</organism>
<keyword evidence="6" id="KW-0408">Iron</keyword>
<dbReference type="AlphaFoldDB" id="A0A9P9J4W6"/>
<dbReference type="FunFam" id="3.60.130.10:FF:000003">
    <property type="entry name" value="Alpha-ketoglutarate-dependent taurine dioxygenase"/>
    <property type="match status" value="1"/>
</dbReference>
<evidence type="ECO:0000256" key="4">
    <source>
        <dbReference type="ARBA" id="ARBA00022964"/>
    </source>
</evidence>
<evidence type="ECO:0000313" key="10">
    <source>
        <dbReference type="Proteomes" id="UP000738349"/>
    </source>
</evidence>
<dbReference type="Gene3D" id="3.60.130.10">
    <property type="entry name" value="Clavaminate synthase-like"/>
    <property type="match status" value="1"/>
</dbReference>
<feature type="region of interest" description="Disordered" evidence="7">
    <location>
        <begin position="15"/>
        <end position="37"/>
    </location>
</feature>
<dbReference type="OrthoDB" id="10257314at2759"/>
<dbReference type="SUPFAM" id="SSF51197">
    <property type="entry name" value="Clavaminate synthase-like"/>
    <property type="match status" value="1"/>
</dbReference>
<keyword evidence="10" id="KW-1185">Reference proteome</keyword>
<evidence type="ECO:0000256" key="2">
    <source>
        <dbReference type="ARBA" id="ARBA00005896"/>
    </source>
</evidence>
<evidence type="ECO:0000256" key="5">
    <source>
        <dbReference type="ARBA" id="ARBA00023002"/>
    </source>
</evidence>
<dbReference type="Pfam" id="PF02668">
    <property type="entry name" value="TauD"/>
    <property type="match status" value="1"/>
</dbReference>
<evidence type="ECO:0000259" key="8">
    <source>
        <dbReference type="Pfam" id="PF02668"/>
    </source>
</evidence>
<dbReference type="GO" id="GO:0046872">
    <property type="term" value="F:metal ion binding"/>
    <property type="evidence" value="ECO:0007669"/>
    <property type="project" value="UniProtKB-KW"/>
</dbReference>
<dbReference type="PANTHER" id="PTHR30468">
    <property type="entry name" value="ALPHA-KETOGLUTARATE-DEPENDENT SULFONATE DIOXYGENASE"/>
    <property type="match status" value="1"/>
</dbReference>
<comment type="similarity">
    <text evidence="2">Belongs to the TfdA dioxygenase family.</text>
</comment>
<evidence type="ECO:0000256" key="3">
    <source>
        <dbReference type="ARBA" id="ARBA00022723"/>
    </source>
</evidence>
<proteinExistence type="inferred from homology"/>
<feature type="compositionally biased region" description="Polar residues" evidence="7">
    <location>
        <begin position="27"/>
        <end position="37"/>
    </location>
</feature>
<dbReference type="InterPro" id="IPR003819">
    <property type="entry name" value="TauD/TfdA-like"/>
</dbReference>
<feature type="domain" description="TauD/TfdA-like" evidence="8">
    <location>
        <begin position="99"/>
        <end position="361"/>
    </location>
</feature>
<dbReference type="InterPro" id="IPR042098">
    <property type="entry name" value="TauD-like_sf"/>
</dbReference>